<sequence>MQKQLLYIFLFLWFGISFSQTDIYFVKDSENIFNKESIKNADFNLLKNEISEGYNNATYWFKIPAYKTDKNYIFRVTYDRYTGAKVYQNSNIIEKLNSQRYLTYRFSRENDVYIKIKSKLHSYIPIEFDTEEASFLNQKHQLIFNCFYYGVAFFIILYNFFYFFLFKEDTFLYYSLFLGFTCLGIFSMDGMLNFYNISEALNRFIVTLSLVLLTYFSAKFASSYLFLDRYYPKIKRISYSVGGVIIVVAILFLIFNNYYFLLTLNVLVFLLLFIYWVVSILLFNKSFYNKILTLAYVLLLFSSIDFFILKFIGLSIIDIDSITIKIGAFFEMIILSIAVLYRMKVLRDDNYFMKQEIINYSKEIKNLSEEISEEKEILNQKLASVLSIREDEIFKLIVDGKSNKEIGTLLNISVNTVKFHIKNIYEKLNIKSRKEVLVIAKSQH</sequence>
<dbReference type="EMBL" id="CP061813">
    <property type="protein sequence ID" value="QOD61282.1"/>
    <property type="molecule type" value="Genomic_DNA"/>
</dbReference>
<evidence type="ECO:0000256" key="5">
    <source>
        <dbReference type="SAM" id="Phobius"/>
    </source>
</evidence>
<dbReference type="GO" id="GO:0006355">
    <property type="term" value="P:regulation of DNA-templated transcription"/>
    <property type="evidence" value="ECO:0007669"/>
    <property type="project" value="InterPro"/>
</dbReference>
<dbReference type="SMART" id="SM00421">
    <property type="entry name" value="HTH_LUXR"/>
    <property type="match status" value="1"/>
</dbReference>
<protein>
    <recommendedName>
        <fullName evidence="6">HTH luxR-type domain-containing protein</fullName>
    </recommendedName>
</protein>
<dbReference type="InterPro" id="IPR011623">
    <property type="entry name" value="7TMR_DISM_rcpt_extracell_dom1"/>
</dbReference>
<dbReference type="InterPro" id="IPR036388">
    <property type="entry name" value="WH-like_DNA-bd_sf"/>
</dbReference>
<dbReference type="AlphaFoldDB" id="A0A7L8AH19"/>
<evidence type="ECO:0000256" key="4">
    <source>
        <dbReference type="SAM" id="Coils"/>
    </source>
</evidence>
<evidence type="ECO:0000256" key="1">
    <source>
        <dbReference type="ARBA" id="ARBA00023015"/>
    </source>
</evidence>
<evidence type="ECO:0000256" key="2">
    <source>
        <dbReference type="ARBA" id="ARBA00023125"/>
    </source>
</evidence>
<dbReference type="PANTHER" id="PTHR44688">
    <property type="entry name" value="DNA-BINDING TRANSCRIPTIONAL ACTIVATOR DEVR_DOSR"/>
    <property type="match status" value="1"/>
</dbReference>
<evidence type="ECO:0000313" key="7">
    <source>
        <dbReference type="EMBL" id="QOD61282.1"/>
    </source>
</evidence>
<keyword evidence="8" id="KW-1185">Reference proteome</keyword>
<dbReference type="PROSITE" id="PS50043">
    <property type="entry name" value="HTH_LUXR_2"/>
    <property type="match status" value="1"/>
</dbReference>
<feature type="transmembrane region" description="Helical" evidence="5">
    <location>
        <begin position="147"/>
        <end position="165"/>
    </location>
</feature>
<evidence type="ECO:0000259" key="6">
    <source>
        <dbReference type="PROSITE" id="PS50043"/>
    </source>
</evidence>
<dbReference type="CDD" id="cd06170">
    <property type="entry name" value="LuxR_C_like"/>
    <property type="match status" value="1"/>
</dbReference>
<reference evidence="7 8" key="1">
    <citation type="journal article" date="2016" name="Int. J. Syst. Evol. Microbiol.">
        <title>Polaribacter haliotis sp. nov., isolated from the gut of abalone Haliotis discus hannai.</title>
        <authorList>
            <person name="Kim Y.O."/>
            <person name="Park I.S."/>
            <person name="Park S."/>
            <person name="Nam B.H."/>
            <person name="Park J.M."/>
            <person name="Kim D.G."/>
            <person name="Yoon J.H."/>
        </authorList>
    </citation>
    <scope>NUCLEOTIDE SEQUENCE [LARGE SCALE GENOMIC DNA]</scope>
    <source>
        <strain evidence="7 8">KCTC 52418</strain>
    </source>
</reference>
<evidence type="ECO:0000256" key="3">
    <source>
        <dbReference type="ARBA" id="ARBA00023163"/>
    </source>
</evidence>
<dbReference type="RefSeq" id="WP_088353570.1">
    <property type="nucleotide sequence ID" value="NZ_CP061813.1"/>
</dbReference>
<dbReference type="PANTHER" id="PTHR44688:SF16">
    <property type="entry name" value="DNA-BINDING TRANSCRIPTIONAL ACTIVATOR DEVR_DOSR"/>
    <property type="match status" value="1"/>
</dbReference>
<dbReference type="SUPFAM" id="SSF46894">
    <property type="entry name" value="C-terminal effector domain of the bipartite response regulators"/>
    <property type="match status" value="1"/>
</dbReference>
<dbReference type="PRINTS" id="PR00038">
    <property type="entry name" value="HTHLUXR"/>
</dbReference>
<keyword evidence="5" id="KW-0472">Membrane</keyword>
<feature type="transmembrane region" description="Helical" evidence="5">
    <location>
        <begin position="322"/>
        <end position="341"/>
    </location>
</feature>
<keyword evidence="5" id="KW-0812">Transmembrane</keyword>
<feature type="transmembrane region" description="Helical" evidence="5">
    <location>
        <begin position="204"/>
        <end position="227"/>
    </location>
</feature>
<keyword evidence="4" id="KW-0175">Coiled coil</keyword>
<dbReference type="InterPro" id="IPR016032">
    <property type="entry name" value="Sig_transdc_resp-reg_C-effctor"/>
</dbReference>
<keyword evidence="2" id="KW-0238">DNA-binding</keyword>
<dbReference type="Pfam" id="PF00196">
    <property type="entry name" value="GerE"/>
    <property type="match status" value="1"/>
</dbReference>
<feature type="transmembrane region" description="Helical" evidence="5">
    <location>
        <begin position="266"/>
        <end position="283"/>
    </location>
</feature>
<dbReference type="GO" id="GO:0003677">
    <property type="term" value="F:DNA binding"/>
    <property type="evidence" value="ECO:0007669"/>
    <property type="project" value="UniProtKB-KW"/>
</dbReference>
<dbReference type="Pfam" id="PF07695">
    <property type="entry name" value="7TMR-DISM_7TM"/>
    <property type="match status" value="1"/>
</dbReference>
<feature type="transmembrane region" description="Helical" evidence="5">
    <location>
        <begin position="295"/>
        <end position="316"/>
    </location>
</feature>
<feature type="transmembrane region" description="Helical" evidence="5">
    <location>
        <begin position="239"/>
        <end position="260"/>
    </location>
</feature>
<dbReference type="InterPro" id="IPR000792">
    <property type="entry name" value="Tscrpt_reg_LuxR_C"/>
</dbReference>
<dbReference type="OrthoDB" id="9807565at2"/>
<keyword evidence="1" id="KW-0805">Transcription regulation</keyword>
<gene>
    <name evidence="7" type="ORF">H9I45_02200</name>
</gene>
<dbReference type="PROSITE" id="PS00622">
    <property type="entry name" value="HTH_LUXR_1"/>
    <property type="match status" value="1"/>
</dbReference>
<dbReference type="Proteomes" id="UP000516764">
    <property type="component" value="Chromosome"/>
</dbReference>
<organism evidence="7 8">
    <name type="scientific">Polaribacter haliotis</name>
    <dbReference type="NCBI Taxonomy" id="1888915"/>
    <lineage>
        <taxon>Bacteria</taxon>
        <taxon>Pseudomonadati</taxon>
        <taxon>Bacteroidota</taxon>
        <taxon>Flavobacteriia</taxon>
        <taxon>Flavobacteriales</taxon>
        <taxon>Flavobacteriaceae</taxon>
    </lineage>
</organism>
<proteinExistence type="predicted"/>
<accession>A0A7L8AH19</accession>
<dbReference type="KEGG" id="phal:H9I45_02200"/>
<feature type="domain" description="HTH luxR-type" evidence="6">
    <location>
        <begin position="379"/>
        <end position="444"/>
    </location>
</feature>
<name>A0A7L8AH19_9FLAO</name>
<keyword evidence="5" id="KW-1133">Transmembrane helix</keyword>
<feature type="transmembrane region" description="Helical" evidence="5">
    <location>
        <begin position="172"/>
        <end position="192"/>
    </location>
</feature>
<dbReference type="Gene3D" id="1.10.10.10">
    <property type="entry name" value="Winged helix-like DNA-binding domain superfamily/Winged helix DNA-binding domain"/>
    <property type="match status" value="1"/>
</dbReference>
<feature type="coiled-coil region" evidence="4">
    <location>
        <begin position="357"/>
        <end position="384"/>
    </location>
</feature>
<evidence type="ECO:0000313" key="8">
    <source>
        <dbReference type="Proteomes" id="UP000516764"/>
    </source>
</evidence>
<keyword evidence="3" id="KW-0804">Transcription</keyword>